<evidence type="ECO:0000256" key="2">
    <source>
        <dbReference type="ARBA" id="ARBA00022692"/>
    </source>
</evidence>
<feature type="transmembrane region" description="Helical" evidence="5">
    <location>
        <begin position="33"/>
        <end position="52"/>
    </location>
</feature>
<keyword evidence="1" id="KW-1003">Cell membrane</keyword>
<dbReference type="NCBIfam" id="NF010230">
    <property type="entry name" value="PRK13682.1-5"/>
    <property type="match status" value="1"/>
</dbReference>
<dbReference type="HAMAP" id="MF_01361">
    <property type="entry name" value="UPF0391"/>
    <property type="match status" value="1"/>
</dbReference>
<evidence type="ECO:0000256" key="5">
    <source>
        <dbReference type="SAM" id="Phobius"/>
    </source>
</evidence>
<dbReference type="Proteomes" id="UP000246316">
    <property type="component" value="Segment"/>
</dbReference>
<name>A0A2S1GMG3_9CAUD</name>
<keyword evidence="2 5" id="KW-0812">Transmembrane</keyword>
<dbReference type="NCBIfam" id="NF010229">
    <property type="entry name" value="PRK13682.1-4"/>
    <property type="match status" value="1"/>
</dbReference>
<keyword evidence="3 5" id="KW-1133">Transmembrane helix</keyword>
<keyword evidence="7" id="KW-1185">Reference proteome</keyword>
<protein>
    <submittedName>
        <fullName evidence="6">Uncharacterized protein</fullName>
    </submittedName>
</protein>
<feature type="transmembrane region" description="Helical" evidence="5">
    <location>
        <begin position="6"/>
        <end position="26"/>
    </location>
</feature>
<evidence type="ECO:0000313" key="6">
    <source>
        <dbReference type="EMBL" id="AWD90577.1"/>
    </source>
</evidence>
<accession>A0A2S1GMG3</accession>
<evidence type="ECO:0000256" key="1">
    <source>
        <dbReference type="ARBA" id="ARBA00022475"/>
    </source>
</evidence>
<keyword evidence="4 5" id="KW-0472">Membrane</keyword>
<dbReference type="PIRSF" id="PIRSF036466">
    <property type="entry name" value="UCP036466"/>
    <property type="match status" value="1"/>
</dbReference>
<evidence type="ECO:0000313" key="7">
    <source>
        <dbReference type="Proteomes" id="UP000246316"/>
    </source>
</evidence>
<organism evidence="6 7">
    <name type="scientific">Erwinia phage Cronus</name>
    <dbReference type="NCBI Taxonomy" id="2163633"/>
    <lineage>
        <taxon>Viruses</taxon>
        <taxon>Duplodnaviria</taxon>
        <taxon>Heunggongvirae</taxon>
        <taxon>Uroviricota</taxon>
        <taxon>Caudoviricetes</taxon>
        <taxon>Pantevenvirales</taxon>
        <taxon>Straboviridae</taxon>
        <taxon>Tevenvirinae</taxon>
        <taxon>Risoevirus</taxon>
        <taxon>Risoevirus cronus</taxon>
        <taxon>Roskildevirus cronus</taxon>
    </lineage>
</organism>
<evidence type="ECO:0000256" key="3">
    <source>
        <dbReference type="ARBA" id="ARBA00022989"/>
    </source>
</evidence>
<dbReference type="EMBL" id="MH059636">
    <property type="protein sequence ID" value="AWD90577.1"/>
    <property type="molecule type" value="Genomic_DNA"/>
</dbReference>
<sequence length="56" mass="5750">MLHYGIIFLIVALVAAALGFGALAGTAAMAAKLVFVVGIIIFLVSLFTGRRATTVV</sequence>
<dbReference type="GeneID" id="65112582"/>
<reference evidence="6" key="1">
    <citation type="submission" date="2018-03" db="EMBL/GenBank/DDBJ databases">
        <title>Phage therapy in agriculture - a green tech approach to combat plant pathogenic bacteria.</title>
        <authorList>
            <person name="Carstens A.B."/>
            <person name="Djurhuus A.M."/>
            <person name="Hansen L.H."/>
        </authorList>
    </citation>
    <scope>NUCLEOTIDE SEQUENCE [LARGE SCALE GENOMIC DNA]</scope>
</reference>
<evidence type="ECO:0000256" key="4">
    <source>
        <dbReference type="ARBA" id="ARBA00023136"/>
    </source>
</evidence>
<dbReference type="RefSeq" id="YP_010095085.1">
    <property type="nucleotide sequence ID" value="NC_055743.1"/>
</dbReference>
<dbReference type="Pfam" id="PF07043">
    <property type="entry name" value="DUF1328"/>
    <property type="match status" value="1"/>
</dbReference>
<dbReference type="GO" id="GO:0005886">
    <property type="term" value="C:plasma membrane"/>
    <property type="evidence" value="ECO:0007669"/>
    <property type="project" value="InterPro"/>
</dbReference>
<proteinExistence type="inferred from homology"/>
<dbReference type="InterPro" id="IPR009760">
    <property type="entry name" value="DUF1328"/>
</dbReference>
<dbReference type="KEGG" id="vg:65112582"/>